<proteinExistence type="predicted"/>
<dbReference type="PANTHER" id="PTHR34311">
    <property type="entry name" value="PROTEIN CBG21698-RELATED"/>
    <property type="match status" value="1"/>
</dbReference>
<evidence type="ECO:0000313" key="3">
    <source>
        <dbReference type="WBParaSite" id="EVEC_0000370001-mRNA-1"/>
    </source>
</evidence>
<name>A0A0N4V179_ENTVE</name>
<accession>A0A0N4V179</accession>
<dbReference type="AlphaFoldDB" id="A0A0N4V179"/>
<evidence type="ECO:0000313" key="1">
    <source>
        <dbReference type="EMBL" id="VDD88265.1"/>
    </source>
</evidence>
<dbReference type="Proteomes" id="UP000274131">
    <property type="component" value="Unassembled WGS sequence"/>
</dbReference>
<dbReference type="WBParaSite" id="EVEC_0000370001-mRNA-1">
    <property type="protein sequence ID" value="EVEC_0000370001-mRNA-1"/>
    <property type="gene ID" value="EVEC_0000370001"/>
</dbReference>
<keyword evidence="2" id="KW-1185">Reference proteome</keyword>
<protein>
    <submittedName>
        <fullName evidence="3">DUF19 domain-containing protein</fullName>
    </submittedName>
</protein>
<organism evidence="3">
    <name type="scientific">Enterobius vermicularis</name>
    <name type="common">Human pinworm</name>
    <dbReference type="NCBI Taxonomy" id="51028"/>
    <lineage>
        <taxon>Eukaryota</taxon>
        <taxon>Metazoa</taxon>
        <taxon>Ecdysozoa</taxon>
        <taxon>Nematoda</taxon>
        <taxon>Chromadorea</taxon>
        <taxon>Rhabditida</taxon>
        <taxon>Spirurina</taxon>
        <taxon>Oxyuridomorpha</taxon>
        <taxon>Oxyuroidea</taxon>
        <taxon>Oxyuridae</taxon>
        <taxon>Enterobius</taxon>
    </lineage>
</organism>
<reference evidence="3" key="1">
    <citation type="submission" date="2017-02" db="UniProtKB">
        <authorList>
            <consortium name="WormBaseParasite"/>
        </authorList>
    </citation>
    <scope>IDENTIFICATION</scope>
</reference>
<gene>
    <name evidence="1" type="ORF">EVEC_LOCUS3408</name>
</gene>
<dbReference type="PANTHER" id="PTHR34311:SF3">
    <property type="entry name" value="DUF19 DOMAIN-CONTAINING PROTEIN"/>
    <property type="match status" value="1"/>
</dbReference>
<dbReference type="OrthoDB" id="5779209at2759"/>
<reference evidence="1 2" key="2">
    <citation type="submission" date="2018-10" db="EMBL/GenBank/DDBJ databases">
        <authorList>
            <consortium name="Pathogen Informatics"/>
        </authorList>
    </citation>
    <scope>NUCLEOTIDE SEQUENCE [LARGE SCALE GENOMIC DNA]</scope>
</reference>
<evidence type="ECO:0000313" key="2">
    <source>
        <dbReference type="Proteomes" id="UP000274131"/>
    </source>
</evidence>
<dbReference type="EMBL" id="UXUI01007588">
    <property type="protein sequence ID" value="VDD88265.1"/>
    <property type="molecule type" value="Genomic_DNA"/>
</dbReference>
<sequence length="196" mass="22868">MADWNHYEAFVNATDEIFNYFEKGLLLLCNTRSEFYQCLGLMYSSCTSRFYFLRHGYSQSEAAAFTEIFKELEFMCAGGILQSINHWKCIEIYKKSSDQTYNKCLAQYHANVEKDPSQICRAAFSMALCARMPYNVHCGNEVGWWECERVRIALDIDSYCPTLNCYYSLGEKYSVKKTRKQKLQENNPYFMSAGII</sequence>